<proteinExistence type="predicted"/>
<sequence length="149" mass="17080">MKGNKKNFKVFDYKLQQDDYGGNIKLNDHDDILNARSARVNLDNTKQNDSNISKLDKGLSEKLVNDRGLLSEFDRKDEEIVQEERCLIIKLLDVLNNLDDLVNIESKDLLEVSLLLKRIEGLTDDGKNDRDDLQVEIAHAIDIVDQSKK</sequence>
<evidence type="ECO:0000313" key="3">
    <source>
        <dbReference type="WBParaSite" id="BTMF_0001284801-mRNA-1"/>
    </source>
</evidence>
<organism evidence="3">
    <name type="scientific">Brugia timori</name>
    <dbReference type="NCBI Taxonomy" id="42155"/>
    <lineage>
        <taxon>Eukaryota</taxon>
        <taxon>Metazoa</taxon>
        <taxon>Ecdysozoa</taxon>
        <taxon>Nematoda</taxon>
        <taxon>Chromadorea</taxon>
        <taxon>Rhabditida</taxon>
        <taxon>Spirurina</taxon>
        <taxon>Spiruromorpha</taxon>
        <taxon>Filarioidea</taxon>
        <taxon>Onchocercidae</taxon>
        <taxon>Brugia</taxon>
    </lineage>
</organism>
<keyword evidence="2" id="KW-1185">Reference proteome</keyword>
<dbReference type="AlphaFoldDB" id="A0A0R3QYM4"/>
<dbReference type="WBParaSite" id="BTMF_0001284801-mRNA-1">
    <property type="protein sequence ID" value="BTMF_0001284801-mRNA-1"/>
    <property type="gene ID" value="BTMF_0001284801"/>
</dbReference>
<accession>A0A0R3QYM4</accession>
<reference evidence="3" key="1">
    <citation type="submission" date="2017-02" db="UniProtKB">
        <authorList>
            <consortium name="WormBaseParasite"/>
        </authorList>
    </citation>
    <scope>IDENTIFICATION</scope>
</reference>
<name>A0A0R3QYM4_9BILA</name>
<dbReference type="Proteomes" id="UP000280834">
    <property type="component" value="Unassembled WGS sequence"/>
</dbReference>
<dbReference type="EMBL" id="UZAG01017873">
    <property type="protein sequence ID" value="VDO37053.1"/>
    <property type="molecule type" value="Genomic_DNA"/>
</dbReference>
<reference evidence="1 2" key="2">
    <citation type="submission" date="2018-11" db="EMBL/GenBank/DDBJ databases">
        <authorList>
            <consortium name="Pathogen Informatics"/>
        </authorList>
    </citation>
    <scope>NUCLEOTIDE SEQUENCE [LARGE SCALE GENOMIC DNA]</scope>
</reference>
<gene>
    <name evidence="1" type="ORF">BTMF_LOCUS10860</name>
</gene>
<evidence type="ECO:0000313" key="1">
    <source>
        <dbReference type="EMBL" id="VDO37053.1"/>
    </source>
</evidence>
<evidence type="ECO:0000313" key="2">
    <source>
        <dbReference type="Proteomes" id="UP000280834"/>
    </source>
</evidence>
<protein>
    <submittedName>
        <fullName evidence="3">BAG domain-containing protein</fullName>
    </submittedName>
</protein>